<evidence type="ECO:0000256" key="5">
    <source>
        <dbReference type="RuleBase" id="RU003915"/>
    </source>
</evidence>
<evidence type="ECO:0000256" key="4">
    <source>
        <dbReference type="PROSITE-ProRule" id="PRU00277"/>
    </source>
</evidence>
<feature type="domain" description="PPIase FKBP-type" evidence="6">
    <location>
        <begin position="192"/>
        <end position="275"/>
    </location>
</feature>
<dbReference type="PANTHER" id="PTHR45779:SF7">
    <property type="entry name" value="PEPTIDYLPROLYL ISOMERASE"/>
    <property type="match status" value="1"/>
</dbReference>
<evidence type="ECO:0000259" key="6">
    <source>
        <dbReference type="PROSITE" id="PS50059"/>
    </source>
</evidence>
<dbReference type="EC" id="5.2.1.8" evidence="5"/>
<keyword evidence="2 4" id="KW-0697">Rotamase</keyword>
<dbReference type="InterPro" id="IPR044609">
    <property type="entry name" value="FKBP2/11"/>
</dbReference>
<proteinExistence type="inferred from homology"/>
<comment type="similarity">
    <text evidence="5">Belongs to the FKBP-type PPIase family.</text>
</comment>
<dbReference type="GO" id="GO:0003755">
    <property type="term" value="F:peptidyl-prolyl cis-trans isomerase activity"/>
    <property type="evidence" value="ECO:0007669"/>
    <property type="project" value="UniProtKB-UniRule"/>
</dbReference>
<dbReference type="PANTHER" id="PTHR45779">
    <property type="entry name" value="PEPTIDYLPROLYL ISOMERASE"/>
    <property type="match status" value="1"/>
</dbReference>
<gene>
    <name evidence="7" type="ORF">SAMN06265371_103248</name>
</gene>
<dbReference type="RefSeq" id="WP_176461229.1">
    <property type="nucleotide sequence ID" value="NZ_FZNT01000003.1"/>
</dbReference>
<reference evidence="7 8" key="1">
    <citation type="submission" date="2017-06" db="EMBL/GenBank/DDBJ databases">
        <authorList>
            <person name="Kim H.J."/>
            <person name="Triplett B.A."/>
        </authorList>
    </citation>
    <scope>NUCLEOTIDE SEQUENCE [LARGE SCALE GENOMIC DNA]</scope>
    <source>
        <strain evidence="7 8">DSM 29150</strain>
    </source>
</reference>
<keyword evidence="3 4" id="KW-0413">Isomerase</keyword>
<dbReference type="InterPro" id="IPR001179">
    <property type="entry name" value="PPIase_FKBP_dom"/>
</dbReference>
<accession>A0A238WI82</accession>
<dbReference type="SUPFAM" id="SSF54534">
    <property type="entry name" value="FKBP-like"/>
    <property type="match status" value="2"/>
</dbReference>
<feature type="domain" description="PPIase FKBP-type" evidence="6">
    <location>
        <begin position="66"/>
        <end position="150"/>
    </location>
</feature>
<evidence type="ECO:0000313" key="7">
    <source>
        <dbReference type="EMBL" id="SNR46272.1"/>
    </source>
</evidence>
<dbReference type="Pfam" id="PF00254">
    <property type="entry name" value="FKBP_C"/>
    <property type="match status" value="2"/>
</dbReference>
<dbReference type="Proteomes" id="UP000198384">
    <property type="component" value="Unassembled WGS sequence"/>
</dbReference>
<evidence type="ECO:0000256" key="2">
    <source>
        <dbReference type="ARBA" id="ARBA00023110"/>
    </source>
</evidence>
<dbReference type="Gene3D" id="3.10.50.40">
    <property type="match status" value="2"/>
</dbReference>
<evidence type="ECO:0000313" key="8">
    <source>
        <dbReference type="Proteomes" id="UP000198384"/>
    </source>
</evidence>
<keyword evidence="8" id="KW-1185">Reference proteome</keyword>
<protein>
    <recommendedName>
        <fullName evidence="5">Peptidyl-prolyl cis-trans isomerase</fullName>
        <ecNumber evidence="5">5.2.1.8</ecNumber>
    </recommendedName>
</protein>
<dbReference type="PROSITE" id="PS51257">
    <property type="entry name" value="PROKAR_LIPOPROTEIN"/>
    <property type="match status" value="1"/>
</dbReference>
<evidence type="ECO:0000256" key="1">
    <source>
        <dbReference type="ARBA" id="ARBA00000971"/>
    </source>
</evidence>
<name>A0A238WI82_9FLAO</name>
<sequence length="276" mass="29991">MKYFISLLLLVSFISCNKDEENEYLGQTEDDIIQYIEDNNLDATRTKNGVYYVIDEEGEGSFPFEDAYVTVKYTGYFLDGKEFDASGTNGAMFDLLAVIPGFSEGIVNFNNGSSGTMFIPPSLGYGASGVNGFIPGGAVLIFDVEVVKITNPQTEVDIIDYLETNNLEAERSDTGLYYIIEEPGTGDPITESSIVTVAYTGYFLDGVEFDASSNSGVQFSLQNLISGFKEGLTYFKEGGKGTLLLPPELAYGDEGSATVPRSAVLIFEVDVKSLDN</sequence>
<dbReference type="AlphaFoldDB" id="A0A238WI82"/>
<organism evidence="7 8">
    <name type="scientific">Lutibacter agarilyticus</name>
    <dbReference type="NCBI Taxonomy" id="1109740"/>
    <lineage>
        <taxon>Bacteria</taxon>
        <taxon>Pseudomonadati</taxon>
        <taxon>Bacteroidota</taxon>
        <taxon>Flavobacteriia</taxon>
        <taxon>Flavobacteriales</taxon>
        <taxon>Flavobacteriaceae</taxon>
        <taxon>Lutibacter</taxon>
    </lineage>
</organism>
<dbReference type="EMBL" id="FZNT01000003">
    <property type="protein sequence ID" value="SNR46272.1"/>
    <property type="molecule type" value="Genomic_DNA"/>
</dbReference>
<dbReference type="PROSITE" id="PS50059">
    <property type="entry name" value="FKBP_PPIASE"/>
    <property type="match status" value="2"/>
</dbReference>
<comment type="catalytic activity">
    <reaction evidence="1 4 5">
        <text>[protein]-peptidylproline (omega=180) = [protein]-peptidylproline (omega=0)</text>
        <dbReference type="Rhea" id="RHEA:16237"/>
        <dbReference type="Rhea" id="RHEA-COMP:10747"/>
        <dbReference type="Rhea" id="RHEA-COMP:10748"/>
        <dbReference type="ChEBI" id="CHEBI:83833"/>
        <dbReference type="ChEBI" id="CHEBI:83834"/>
        <dbReference type="EC" id="5.2.1.8"/>
    </reaction>
</comment>
<dbReference type="InterPro" id="IPR046357">
    <property type="entry name" value="PPIase_dom_sf"/>
</dbReference>
<evidence type="ECO:0000256" key="3">
    <source>
        <dbReference type="ARBA" id="ARBA00023235"/>
    </source>
</evidence>